<dbReference type="PANTHER" id="PTHR11803:SF58">
    <property type="entry name" value="PROTEIN HMF1-RELATED"/>
    <property type="match status" value="1"/>
</dbReference>
<dbReference type="InterPro" id="IPR006175">
    <property type="entry name" value="YjgF/YER057c/UK114"/>
</dbReference>
<dbReference type="STRING" id="543728.Vapar_6195"/>
<name>C5D1I8_VARPS</name>
<protein>
    <submittedName>
        <fullName evidence="2">Endoribonuclease L-PSP</fullName>
    </submittedName>
</protein>
<reference evidence="2" key="1">
    <citation type="submission" date="2009-06" db="EMBL/GenBank/DDBJ databases">
        <title>Complete sequence of chromosome 2 of Variovorax paradoxus S110.</title>
        <authorList>
            <consortium name="US DOE Joint Genome Institute"/>
            <person name="Lucas S."/>
            <person name="Copeland A."/>
            <person name="Lapidus A."/>
            <person name="Glavina del Rio T."/>
            <person name="Tice H."/>
            <person name="Bruce D."/>
            <person name="Goodwin L."/>
            <person name="Pitluck S."/>
            <person name="Chertkov O."/>
            <person name="Brettin T."/>
            <person name="Detter J.C."/>
            <person name="Han C."/>
            <person name="Larimer F."/>
            <person name="Land M."/>
            <person name="Hauser L."/>
            <person name="Kyrpides N."/>
            <person name="Ovchinnikova G."/>
            <person name="Orwin P."/>
            <person name="Leadbetter J.R."/>
            <person name="Spain J.C."/>
            <person name="Han J.I."/>
        </authorList>
    </citation>
    <scope>NUCLEOTIDE SEQUENCE</scope>
    <source>
        <strain evidence="2">S110</strain>
    </source>
</reference>
<dbReference type="EMBL" id="CP001636">
    <property type="protein sequence ID" value="ACS22758.1"/>
    <property type="molecule type" value="Genomic_DNA"/>
</dbReference>
<sequence>MAGENVAESNDMSGPVHVAVPALARPGGHYSHAAVGGGLVFIAGQLPITPAGERLADAAFEVQAAQTLANVEAALLAAGSGIGKLLQVRVYLDDIANWPAFDRIYAQWAGPSRPARAVVPTGPLHFGFKVEVEAMALG</sequence>
<dbReference type="PANTHER" id="PTHR11803">
    <property type="entry name" value="2-IMINOBUTANOATE/2-IMINOPROPANOATE DEAMINASE RIDA"/>
    <property type="match status" value="1"/>
</dbReference>
<dbReference type="SUPFAM" id="SSF55298">
    <property type="entry name" value="YjgF-like"/>
    <property type="match status" value="1"/>
</dbReference>
<dbReference type="GO" id="GO:0005829">
    <property type="term" value="C:cytosol"/>
    <property type="evidence" value="ECO:0007669"/>
    <property type="project" value="TreeGrafter"/>
</dbReference>
<organism evidence="2">
    <name type="scientific">Variovorax paradoxus (strain S110)</name>
    <dbReference type="NCBI Taxonomy" id="543728"/>
    <lineage>
        <taxon>Bacteria</taxon>
        <taxon>Pseudomonadati</taxon>
        <taxon>Pseudomonadota</taxon>
        <taxon>Betaproteobacteria</taxon>
        <taxon>Burkholderiales</taxon>
        <taxon>Comamonadaceae</taxon>
        <taxon>Variovorax</taxon>
    </lineage>
</organism>
<dbReference type="Gene3D" id="3.30.1330.40">
    <property type="entry name" value="RutC-like"/>
    <property type="match status" value="1"/>
</dbReference>
<dbReference type="HOGENOM" id="CLU_100715_7_4_4"/>
<dbReference type="InterPro" id="IPR035959">
    <property type="entry name" value="RutC-like_sf"/>
</dbReference>
<dbReference type="GO" id="GO:0019239">
    <property type="term" value="F:deaminase activity"/>
    <property type="evidence" value="ECO:0007669"/>
    <property type="project" value="TreeGrafter"/>
</dbReference>
<accession>C5D1I8</accession>
<dbReference type="AlphaFoldDB" id="C5D1I8"/>
<dbReference type="KEGG" id="vap:Vapar_6195"/>
<comment type="similarity">
    <text evidence="1">Belongs to the RutC family.</text>
</comment>
<gene>
    <name evidence="2" type="ordered locus">Vapar_6195</name>
</gene>
<dbReference type="eggNOG" id="COG0251">
    <property type="taxonomic scope" value="Bacteria"/>
</dbReference>
<evidence type="ECO:0000256" key="1">
    <source>
        <dbReference type="ARBA" id="ARBA00010552"/>
    </source>
</evidence>
<evidence type="ECO:0000313" key="2">
    <source>
        <dbReference type="EMBL" id="ACS22758.1"/>
    </source>
</evidence>
<dbReference type="Pfam" id="PF01042">
    <property type="entry name" value="Ribonuc_L-PSP"/>
    <property type="match status" value="1"/>
</dbReference>
<dbReference type="CDD" id="cd00448">
    <property type="entry name" value="YjgF_YER057c_UK114_family"/>
    <property type="match status" value="1"/>
</dbReference>
<proteinExistence type="inferred from homology"/>